<keyword evidence="3" id="KW-0520">NAD</keyword>
<evidence type="ECO:0000256" key="1">
    <source>
        <dbReference type="ARBA" id="ARBA00022723"/>
    </source>
</evidence>
<keyword evidence="5" id="KW-1185">Reference proteome</keyword>
<dbReference type="Gene3D" id="3.40.718.10">
    <property type="entry name" value="Isopropylmalate Dehydrogenase"/>
    <property type="match status" value="1"/>
</dbReference>
<proteinExistence type="predicted"/>
<dbReference type="InterPro" id="IPR005255">
    <property type="entry name" value="PdxA_fam"/>
</dbReference>
<reference evidence="5" key="1">
    <citation type="journal article" date="2019" name="Int. J. Syst. Evol. Microbiol.">
        <title>The Global Catalogue of Microorganisms (GCM) 10K type strain sequencing project: providing services to taxonomists for standard genome sequencing and annotation.</title>
        <authorList>
            <consortium name="The Broad Institute Genomics Platform"/>
            <consortium name="The Broad Institute Genome Sequencing Center for Infectious Disease"/>
            <person name="Wu L."/>
            <person name="Ma J."/>
        </authorList>
    </citation>
    <scope>NUCLEOTIDE SEQUENCE [LARGE SCALE GENOMIC DNA]</scope>
    <source>
        <strain evidence="5">JCM 11483</strain>
    </source>
</reference>
<keyword evidence="1" id="KW-0479">Metal-binding</keyword>
<dbReference type="PANTHER" id="PTHR30004">
    <property type="entry name" value="4-HYDROXYTHREONINE-4-PHOSPHATE DEHYDROGENASE"/>
    <property type="match status" value="1"/>
</dbReference>
<accession>A0ABP6RMM8</accession>
<name>A0ABP6RMM8_9MICC</name>
<dbReference type="Proteomes" id="UP001501736">
    <property type="component" value="Unassembled WGS sequence"/>
</dbReference>
<organism evidence="4 5">
    <name type="scientific">Nesterenkonia halobia</name>
    <dbReference type="NCBI Taxonomy" id="37922"/>
    <lineage>
        <taxon>Bacteria</taxon>
        <taxon>Bacillati</taxon>
        <taxon>Actinomycetota</taxon>
        <taxon>Actinomycetes</taxon>
        <taxon>Micrococcales</taxon>
        <taxon>Micrococcaceae</taxon>
        <taxon>Nesterenkonia</taxon>
    </lineage>
</organism>
<dbReference type="EMBL" id="BAAAYG010000015">
    <property type="protein sequence ID" value="GAA3288123.1"/>
    <property type="molecule type" value="Genomic_DNA"/>
</dbReference>
<dbReference type="SUPFAM" id="SSF53659">
    <property type="entry name" value="Isocitrate/Isopropylmalate dehydrogenase-like"/>
    <property type="match status" value="1"/>
</dbReference>
<comment type="caution">
    <text evidence="4">The sequence shown here is derived from an EMBL/GenBank/DDBJ whole genome shotgun (WGS) entry which is preliminary data.</text>
</comment>
<sequence length="341" mass="35728">MSVQNPIRPRLAVTIGDPSGIGPELVAKLLASQKNRDQADIYVLATDQEITTAATEIGVSVPVSGRPSSQAVTAVGSTQSTTAVPRGEATVAGGRRALADLQQAVQMYRRGEVDGIMFAPLNKSALGQAGMNQDDELRWFAELLDYKGTTSELNLVPGLTTSRVTSHIPLSQVAEHISARGVLEAIKLLHSTIRGFGTEKPRIAVCALNPHAGEGGKFGHEEVDHIAPGVELAQVQGIDASGPYPCDTLFIKAHAGDYDGVVTMYHDQGQIAMKLMGFDQGVTVQGGLPVPIATPAHGTAYQIVGEGIANIGPSQRAFDTAVSLASQNLAAQTHNTQGLTV</sequence>
<evidence type="ECO:0000256" key="3">
    <source>
        <dbReference type="ARBA" id="ARBA00023027"/>
    </source>
</evidence>
<evidence type="ECO:0000313" key="4">
    <source>
        <dbReference type="EMBL" id="GAA3288123.1"/>
    </source>
</evidence>
<keyword evidence="2" id="KW-0560">Oxidoreductase</keyword>
<evidence type="ECO:0000313" key="5">
    <source>
        <dbReference type="Proteomes" id="UP001501736"/>
    </source>
</evidence>
<evidence type="ECO:0000256" key="2">
    <source>
        <dbReference type="ARBA" id="ARBA00023002"/>
    </source>
</evidence>
<dbReference type="PANTHER" id="PTHR30004:SF3">
    <property type="entry name" value="4-HYDROXYTHREONINE-4-PHOSPHATE DEHYDROGENASE 2-RELATED"/>
    <property type="match status" value="1"/>
</dbReference>
<dbReference type="RefSeq" id="WP_344722117.1">
    <property type="nucleotide sequence ID" value="NZ_BAAAYG010000015.1"/>
</dbReference>
<protein>
    <submittedName>
        <fullName evidence="4">4-hydroxythreonine-4-phosphate dehydrogenase PdxA</fullName>
    </submittedName>
</protein>
<gene>
    <name evidence="4" type="ORF">GCM10020260_26050</name>
</gene>
<dbReference type="Pfam" id="PF04166">
    <property type="entry name" value="PdxA"/>
    <property type="match status" value="1"/>
</dbReference>